<dbReference type="InterPro" id="IPR013833">
    <property type="entry name" value="Cyt_c_oxidase_su3_a-hlx"/>
</dbReference>
<organism evidence="9 10">
    <name type="scientific">Solimonas aquatica</name>
    <dbReference type="NCBI Taxonomy" id="489703"/>
    <lineage>
        <taxon>Bacteria</taxon>
        <taxon>Pseudomonadati</taxon>
        <taxon>Pseudomonadota</taxon>
        <taxon>Gammaproteobacteria</taxon>
        <taxon>Nevskiales</taxon>
        <taxon>Nevskiaceae</taxon>
        <taxon>Solimonas</taxon>
    </lineage>
</organism>
<dbReference type="Gene3D" id="1.20.120.80">
    <property type="entry name" value="Cytochrome c oxidase, subunit III, four-helix bundle"/>
    <property type="match status" value="1"/>
</dbReference>
<gene>
    <name evidence="9" type="ORF">SAMN04488038_10250</name>
</gene>
<sequence>MSFFAVLFVSYLLGLGDQAELFARSRQSLDSDLGGFNTLVLLSSSWCLLKAVQAARLRPAQAAVARWIAAALALGLLFCVAKGLEYAAKIRQGITPLSNDFFMYYFALTGLHLLHVFAGLVVLTLLWRMARQGSFKDGHLLVLEGGAVYWHMVDLLWILLFPLLYLIR</sequence>
<evidence type="ECO:0000256" key="1">
    <source>
        <dbReference type="ARBA" id="ARBA00004141"/>
    </source>
</evidence>
<dbReference type="AlphaFoldDB" id="A0A1H9BDB6"/>
<dbReference type="EMBL" id="FOFS01000002">
    <property type="protein sequence ID" value="SEP87002.1"/>
    <property type="molecule type" value="Genomic_DNA"/>
</dbReference>
<dbReference type="STRING" id="489703.SAMN04488038_10250"/>
<feature type="transmembrane region" description="Helical" evidence="7">
    <location>
        <begin position="104"/>
        <end position="127"/>
    </location>
</feature>
<feature type="transmembrane region" description="Helical" evidence="7">
    <location>
        <begin position="148"/>
        <end position="167"/>
    </location>
</feature>
<proteinExistence type="inferred from homology"/>
<evidence type="ECO:0000313" key="9">
    <source>
        <dbReference type="EMBL" id="SEP87002.1"/>
    </source>
</evidence>
<name>A0A1H9BDB6_9GAMM</name>
<dbReference type="InterPro" id="IPR024791">
    <property type="entry name" value="Cyt_c/ubiquinol_Oxase_su3"/>
</dbReference>
<comment type="similarity">
    <text evidence="2 6">Belongs to the cytochrome c oxidase subunit 3 family.</text>
</comment>
<evidence type="ECO:0000313" key="10">
    <source>
        <dbReference type="Proteomes" id="UP000199233"/>
    </source>
</evidence>
<dbReference type="Pfam" id="PF00510">
    <property type="entry name" value="COX3"/>
    <property type="match status" value="1"/>
</dbReference>
<dbReference type="Proteomes" id="UP000199233">
    <property type="component" value="Unassembled WGS sequence"/>
</dbReference>
<accession>A0A1H9BDB6</accession>
<evidence type="ECO:0000256" key="7">
    <source>
        <dbReference type="SAM" id="Phobius"/>
    </source>
</evidence>
<dbReference type="PROSITE" id="PS50253">
    <property type="entry name" value="COX3"/>
    <property type="match status" value="1"/>
</dbReference>
<keyword evidence="4 7" id="KW-1133">Transmembrane helix</keyword>
<dbReference type="PANTHER" id="PTHR11403:SF6">
    <property type="entry name" value="NITRIC OXIDE REDUCTASE SUBUNIT E"/>
    <property type="match status" value="1"/>
</dbReference>
<reference evidence="10" key="1">
    <citation type="submission" date="2016-10" db="EMBL/GenBank/DDBJ databases">
        <authorList>
            <person name="Varghese N."/>
            <person name="Submissions S."/>
        </authorList>
    </citation>
    <scope>NUCLEOTIDE SEQUENCE [LARGE SCALE GENOMIC DNA]</scope>
    <source>
        <strain evidence="10">DSM 25927</strain>
    </source>
</reference>
<feature type="domain" description="Heme-copper oxidase subunit III family profile" evidence="8">
    <location>
        <begin position="1"/>
        <end position="168"/>
    </location>
</feature>
<feature type="transmembrane region" description="Helical" evidence="7">
    <location>
        <begin position="64"/>
        <end position="84"/>
    </location>
</feature>
<dbReference type="SUPFAM" id="SSF81452">
    <property type="entry name" value="Cytochrome c oxidase subunit III-like"/>
    <property type="match status" value="1"/>
</dbReference>
<dbReference type="InterPro" id="IPR000298">
    <property type="entry name" value="Cyt_c_oxidase-like_su3"/>
</dbReference>
<dbReference type="GO" id="GO:0019646">
    <property type="term" value="P:aerobic electron transport chain"/>
    <property type="evidence" value="ECO:0007669"/>
    <property type="project" value="InterPro"/>
</dbReference>
<evidence type="ECO:0000256" key="6">
    <source>
        <dbReference type="RuleBase" id="RU003376"/>
    </source>
</evidence>
<evidence type="ECO:0000256" key="5">
    <source>
        <dbReference type="ARBA" id="ARBA00023136"/>
    </source>
</evidence>
<keyword evidence="10" id="KW-1185">Reference proteome</keyword>
<evidence type="ECO:0000256" key="2">
    <source>
        <dbReference type="ARBA" id="ARBA00010581"/>
    </source>
</evidence>
<dbReference type="GO" id="GO:0005886">
    <property type="term" value="C:plasma membrane"/>
    <property type="evidence" value="ECO:0007669"/>
    <property type="project" value="UniProtKB-SubCell"/>
</dbReference>
<dbReference type="GO" id="GO:0004129">
    <property type="term" value="F:cytochrome-c oxidase activity"/>
    <property type="evidence" value="ECO:0007669"/>
    <property type="project" value="InterPro"/>
</dbReference>
<comment type="subcellular location">
    <subcellularLocation>
        <location evidence="6">Cell membrane</location>
        <topology evidence="6">Multi-pass membrane protein</topology>
    </subcellularLocation>
    <subcellularLocation>
        <location evidence="1">Membrane</location>
        <topology evidence="1">Multi-pass membrane protein</topology>
    </subcellularLocation>
</comment>
<evidence type="ECO:0000256" key="4">
    <source>
        <dbReference type="ARBA" id="ARBA00022989"/>
    </source>
</evidence>
<dbReference type="PANTHER" id="PTHR11403">
    <property type="entry name" value="CYTOCHROME C OXIDASE SUBUNIT III"/>
    <property type="match status" value="1"/>
</dbReference>
<evidence type="ECO:0000256" key="3">
    <source>
        <dbReference type="ARBA" id="ARBA00022692"/>
    </source>
</evidence>
<keyword evidence="5 7" id="KW-0472">Membrane</keyword>
<protein>
    <submittedName>
        <fullName evidence="9">Nitric oxide reductase NorE protein</fullName>
    </submittedName>
</protein>
<keyword evidence="3 6" id="KW-0812">Transmembrane</keyword>
<evidence type="ECO:0000259" key="8">
    <source>
        <dbReference type="PROSITE" id="PS50253"/>
    </source>
</evidence>
<dbReference type="InterPro" id="IPR035973">
    <property type="entry name" value="Cyt_c_oxidase_su3-like_sf"/>
</dbReference>